<name>A0A4S2MF83_OPIFE</name>
<sequence>MNSVISTYLRGSPTASVVSESVKHLTKVLESGPAGRLSPSLLEAFLLGDSGALQFVNRTASYDPQNVLHLLSLLQERGFLSSTNFSMEHWESLCNLLYELMRTRRDPQCWTYAVKFLSWSELLSLISTREKLLDGLCDILIPSYEFDKPLEASCDFLAQPLYSKLLGLCFSNFLSTPSVSTLRIVVRLTTFGLLLVKLAPSTYLPVLDQLAKTVHEITRHSSMDKLYGTGAVLPSFEEASKLSVAKTLGIILFVLPRAPCQLLTILKNLLVLFPRLAEKEERFQTILNILTQAMRFPASATNTTPSALNDGEEKENNQRLVQPAIFALRTFVKLTDALAQCDLPTQTHANMMNQLFDLLRVFPTSLEHAEVRLRAWWHFICRLPGELLDEGFKRFISPFLANLLGRYLSISAPLGDPQLHRYKLSDGNAYEGNFEALELTQHVFNCLFQGANLNLKLLDHVPCLQADSDFLVHNSYPLVVALLHWMRLICGHAFARNSRFPTACLPAQPVDRIWTDCIRLVLESARTVLTSDEEKNSQQLSVIRSPSMGNRPARSTSLTVLEQVLCCTCHLLTPGCLGALDNRSNDMPAGSPNAPQSLNILESLTEFVLQYPVPSQNKTELLFEILLKTLELGGQWIRPDTKPESFGTDDRERILCRWCSLSIRLINLDPRLDMGDADAVPTHSRKGGEFLRLLRQVLSALLPDCVQLAAAKHSSTDYGSQDSTMSVFLGQIPIICYSPDALRVWSELADRLTRFIVIEQLICDGDSVMHPNLSAVQATILAPFWLAGSTPAPTITAGADSESSEWDGDRVPSEFLSNKDELALAKRLAHLFVAFHQEACLLTTMAANAWIDQLGRALVTLISALPSQPAQHFNFNLLGRLLKCFAQNAERVHEGVIPNGKHAAFNPFTWKVTQDHPFGQLTGMLMALKLCLLHSPWFACPPPTGSQTSSPPVRNQSAKPSARFLTSPPTIPSVQRSGTFDESSCSSSQLTLEERIAATSYKASCGLLDALEAVVILVRNHAQESQLLAILVETLLPAIARLTACCVQTEAILQAADTELDEPLLITQRRQQTKTALEDVFVSIWRTLGCSPVVLSESDTVSIVRSLSKRSQNVSNQKQPKLDPHLCSGLLQAGLTLCDAGPKSSVLKRPFVLWFVGFWNHLAETCPKQGRSWEVVRHSLTEHEETVRHILCPPSQQLSQSAAGHKVPNSGRKLRGRGRRCSTDRSDKLSGSFEENNTSLADLKQERMPLMQSSQNDDSPKSRRPRRGRLSLNRPSVLAQQQTTPVLKIEPPETLTRSAPGKLIAARRGRRSMLAVSPQKRSPGILASVLGIQPGVNIMESKSTWSPAAGGGSPSPLPGGRPLVKRRLFMSPSEVPGKFNLAVPGQRKRTSSDSEQHPGCKPKFKLESEVLPQPIDFEESAQFVFIPPAPDNARKRRRTLTSHQKERFEEQRKDYLPATYTELDVSQQSMGDSQSESQSQFSQVSWDQFRTKTTVDEPSEPVLSQNEPPVTDTPSTTVEMGPAVSSIQTETETDSERPLPTTPSSPEQKSAVAASDLSVDSESRNLDTSGSASTDQMVEMPKQDSLTVEETGTSKGPSKEERSLSTSPKPTDHSSSLTSSKTTSPPVLPPRKLPSPQTPPVNFPLSGLLHRVSPLMCGPSSSRAQRMLALGLQKAAEQTARQKHTDATPGTPERRLSPTASIQLLKTPLGAESPSGIMRSIASRKKSHRVSFAEQPVVYTFGSPTREQNQVTPPRPPPVELKPPLPTSTETKVVIDLSSSKPSYPDVSTHTSPEPVFDVDLDNSQSTGQDSQTKPFNDESPPRAQHRQRKSNSPQRLIITPRSSLTNSPSRTHRKETKLDSRKSSFVKRRRLFMADSPESVVEPPATVVLHTQPEKLPSASVVLSRPLVVDSEPIEIEDTQSSQTQVSVSSSPPVALSEATISETQDDVECELIESSQGTQDSTQQPPSEPEQLPTESLEQHTSPHHTDSPALACTAEQDQPKNATNDPLSTPQHGLYGDTDVPTEPTISTTTVEQSPESDAEQFIRQSLSQIADKLSRLNPSQYPALLMEALSTFKPIMR</sequence>
<proteinExistence type="predicted"/>
<feature type="compositionally biased region" description="Polar residues" evidence="1">
    <location>
        <begin position="972"/>
        <end position="983"/>
    </location>
</feature>
<feature type="compositionally biased region" description="Polar residues" evidence="1">
    <location>
        <begin position="1584"/>
        <end position="1596"/>
    </location>
</feature>
<feature type="region of interest" description="Disordered" evidence="1">
    <location>
        <begin position="1429"/>
        <end position="1646"/>
    </location>
</feature>
<dbReference type="OrthoDB" id="6259343at2759"/>
<feature type="region of interest" description="Disordered" evidence="1">
    <location>
        <begin position="1741"/>
        <end position="1767"/>
    </location>
</feature>
<dbReference type="Proteomes" id="UP000308267">
    <property type="component" value="Unassembled WGS sequence"/>
</dbReference>
<feature type="region of interest" description="Disordered" evidence="1">
    <location>
        <begin position="943"/>
        <end position="983"/>
    </location>
</feature>
<reference evidence="2 3" key="1">
    <citation type="journal article" date="2019" name="BMC Genomics">
        <title>New insights from Opisthorchis felineus genome: update on genomics of the epidemiologically important liver flukes.</title>
        <authorList>
            <person name="Ershov N.I."/>
            <person name="Mordvinov V.A."/>
            <person name="Prokhortchouk E.B."/>
            <person name="Pakharukova M.Y."/>
            <person name="Gunbin K.V."/>
            <person name="Ustyantsev K."/>
            <person name="Genaev M.A."/>
            <person name="Blinov A.G."/>
            <person name="Mazur A."/>
            <person name="Boulygina E."/>
            <person name="Tsygankova S."/>
            <person name="Khrameeva E."/>
            <person name="Chekanov N."/>
            <person name="Fan G."/>
            <person name="Xiao A."/>
            <person name="Zhang H."/>
            <person name="Xu X."/>
            <person name="Yang H."/>
            <person name="Solovyev V."/>
            <person name="Lee S.M."/>
            <person name="Liu X."/>
            <person name="Afonnikov D.A."/>
            <person name="Skryabin K.G."/>
        </authorList>
    </citation>
    <scope>NUCLEOTIDE SEQUENCE [LARGE SCALE GENOMIC DNA]</scope>
    <source>
        <strain evidence="2">AK-0245</strain>
        <tissue evidence="2">Whole organism</tissue>
    </source>
</reference>
<evidence type="ECO:0000313" key="2">
    <source>
        <dbReference type="EMBL" id="TGZ75420.1"/>
    </source>
</evidence>
<feature type="compositionally biased region" description="Polar residues" evidence="1">
    <location>
        <begin position="1831"/>
        <end position="1850"/>
    </location>
</feature>
<feature type="compositionally biased region" description="Low complexity" evidence="1">
    <location>
        <begin position="1473"/>
        <end position="1485"/>
    </location>
</feature>
<feature type="region of interest" description="Disordered" evidence="1">
    <location>
        <begin position="1917"/>
        <end position="2042"/>
    </location>
</feature>
<evidence type="ECO:0000256" key="1">
    <source>
        <dbReference type="SAM" id="MobiDB-lite"/>
    </source>
</evidence>
<feature type="compositionally biased region" description="Pro residues" evidence="1">
    <location>
        <begin position="1626"/>
        <end position="1642"/>
    </location>
</feature>
<feature type="region of interest" description="Disordered" evidence="1">
    <location>
        <begin position="1674"/>
        <end position="1698"/>
    </location>
</feature>
<feature type="compositionally biased region" description="Polar residues" evidence="1">
    <location>
        <begin position="1566"/>
        <end position="1576"/>
    </location>
</feature>
<feature type="compositionally biased region" description="Low complexity" evidence="1">
    <location>
        <begin position="1613"/>
        <end position="1625"/>
    </location>
</feature>
<evidence type="ECO:0000313" key="3">
    <source>
        <dbReference type="Proteomes" id="UP000308267"/>
    </source>
</evidence>
<gene>
    <name evidence="2" type="ORF">CRM22_000377</name>
</gene>
<feature type="compositionally biased region" description="Polar residues" evidence="1">
    <location>
        <begin position="1502"/>
        <end position="1518"/>
    </location>
</feature>
<feature type="compositionally biased region" description="Basic and acidic residues" evidence="1">
    <location>
        <begin position="1443"/>
        <end position="1455"/>
    </location>
</feature>
<accession>A0A4S2MF83</accession>
<feature type="compositionally biased region" description="Polar residues" evidence="1">
    <location>
        <begin position="1802"/>
        <end position="1815"/>
    </location>
</feature>
<protein>
    <submittedName>
        <fullName evidence="2">Uncharacterized protein</fullName>
    </submittedName>
</protein>
<feature type="compositionally biased region" description="Polar residues" evidence="1">
    <location>
        <begin position="1955"/>
        <end position="1967"/>
    </location>
</feature>
<feature type="compositionally biased region" description="Polar residues" evidence="1">
    <location>
        <begin position="1998"/>
        <end position="2014"/>
    </location>
</feature>
<feature type="compositionally biased region" description="Low complexity" evidence="1">
    <location>
        <begin position="1920"/>
        <end position="1935"/>
    </location>
</feature>
<feature type="region of interest" description="Disordered" evidence="1">
    <location>
        <begin position="1779"/>
        <end position="1863"/>
    </location>
</feature>
<keyword evidence="3" id="KW-1185">Reference proteome</keyword>
<organism evidence="2 3">
    <name type="scientific">Opisthorchis felineus</name>
    <dbReference type="NCBI Taxonomy" id="147828"/>
    <lineage>
        <taxon>Eukaryota</taxon>
        <taxon>Metazoa</taxon>
        <taxon>Spiralia</taxon>
        <taxon>Lophotrochozoa</taxon>
        <taxon>Platyhelminthes</taxon>
        <taxon>Trematoda</taxon>
        <taxon>Digenea</taxon>
        <taxon>Opisthorchiida</taxon>
        <taxon>Opisthorchiata</taxon>
        <taxon>Opisthorchiidae</taxon>
        <taxon>Opisthorchis</taxon>
    </lineage>
</organism>
<feature type="compositionally biased region" description="Polar residues" evidence="1">
    <location>
        <begin position="2027"/>
        <end position="2039"/>
    </location>
</feature>
<feature type="compositionally biased region" description="Pro residues" evidence="1">
    <location>
        <begin position="1753"/>
        <end position="1766"/>
    </location>
</feature>
<comment type="caution">
    <text evidence="2">The sequence shown here is derived from an EMBL/GenBank/DDBJ whole genome shotgun (WGS) entry which is preliminary data.</text>
</comment>
<feature type="compositionally biased region" description="Polar residues" evidence="1">
    <location>
        <begin position="1742"/>
        <end position="1752"/>
    </location>
</feature>
<feature type="compositionally biased region" description="Polar residues" evidence="1">
    <location>
        <begin position="1779"/>
        <end position="1792"/>
    </location>
</feature>
<feature type="region of interest" description="Disordered" evidence="1">
    <location>
        <begin position="1193"/>
        <end position="1282"/>
    </location>
</feature>
<dbReference type="EMBL" id="SJOL01000719">
    <property type="protein sequence ID" value="TGZ75420.1"/>
    <property type="molecule type" value="Genomic_DNA"/>
</dbReference>
<feature type="compositionally biased region" description="Low complexity" evidence="1">
    <location>
        <begin position="1550"/>
        <end position="1560"/>
    </location>
</feature>